<dbReference type="AlphaFoldDB" id="A0A9N9MCY1"/>
<gene>
    <name evidence="5" type="ORF">CEUTPL_LOCUS468</name>
</gene>
<evidence type="ECO:0000256" key="3">
    <source>
        <dbReference type="ARBA" id="ARBA00025768"/>
    </source>
</evidence>
<evidence type="ECO:0000256" key="1">
    <source>
        <dbReference type="ARBA" id="ARBA00022741"/>
    </source>
</evidence>
<dbReference type="PANTHER" id="PTHR12435">
    <property type="match status" value="1"/>
</dbReference>
<name>A0A9N9MCY1_9CUCU</name>
<dbReference type="OrthoDB" id="9972657at2759"/>
<evidence type="ECO:0000313" key="6">
    <source>
        <dbReference type="Proteomes" id="UP001152799"/>
    </source>
</evidence>
<protein>
    <recommendedName>
        <fullName evidence="4">Protein KTI12 homolog</fullName>
    </recommendedName>
</protein>
<dbReference type="EMBL" id="OU892277">
    <property type="protein sequence ID" value="CAG9759726.1"/>
    <property type="molecule type" value="Genomic_DNA"/>
</dbReference>
<keyword evidence="1" id="KW-0547">Nucleotide-binding</keyword>
<evidence type="ECO:0000256" key="4">
    <source>
        <dbReference type="ARBA" id="ARBA00026170"/>
    </source>
</evidence>
<proteinExistence type="inferred from homology"/>
<keyword evidence="2" id="KW-0067">ATP-binding</keyword>
<comment type="similarity">
    <text evidence="3">Belongs to the KTI12 family.</text>
</comment>
<dbReference type="Pfam" id="PF08433">
    <property type="entry name" value="KTI12"/>
    <property type="match status" value="1"/>
</dbReference>
<sequence>MNDPDGKNRWDSPCFTPESILDPTPIFLSLFKKAPPKPNQATENPPLSSTNFLYDLDSMTETVTDELIKAKKSG</sequence>
<reference evidence="5" key="1">
    <citation type="submission" date="2022-01" db="EMBL/GenBank/DDBJ databases">
        <authorList>
            <person name="King R."/>
        </authorList>
    </citation>
    <scope>NUCLEOTIDE SEQUENCE</scope>
</reference>
<evidence type="ECO:0000313" key="5">
    <source>
        <dbReference type="EMBL" id="CAG9759726.1"/>
    </source>
</evidence>
<keyword evidence="6" id="KW-1185">Reference proteome</keyword>
<dbReference type="InterPro" id="IPR013641">
    <property type="entry name" value="KTI12/PSTK"/>
</dbReference>
<dbReference type="GO" id="GO:0005524">
    <property type="term" value="F:ATP binding"/>
    <property type="evidence" value="ECO:0007669"/>
    <property type="project" value="UniProtKB-KW"/>
</dbReference>
<organism evidence="5 6">
    <name type="scientific">Ceutorhynchus assimilis</name>
    <name type="common">cabbage seed weevil</name>
    <dbReference type="NCBI Taxonomy" id="467358"/>
    <lineage>
        <taxon>Eukaryota</taxon>
        <taxon>Metazoa</taxon>
        <taxon>Ecdysozoa</taxon>
        <taxon>Arthropoda</taxon>
        <taxon>Hexapoda</taxon>
        <taxon>Insecta</taxon>
        <taxon>Pterygota</taxon>
        <taxon>Neoptera</taxon>
        <taxon>Endopterygota</taxon>
        <taxon>Coleoptera</taxon>
        <taxon>Polyphaga</taxon>
        <taxon>Cucujiformia</taxon>
        <taxon>Curculionidae</taxon>
        <taxon>Ceutorhynchinae</taxon>
        <taxon>Ceutorhynchus</taxon>
    </lineage>
</organism>
<accession>A0A9N9MCY1</accession>
<dbReference type="Proteomes" id="UP001152799">
    <property type="component" value="Chromosome 1"/>
</dbReference>
<evidence type="ECO:0000256" key="2">
    <source>
        <dbReference type="ARBA" id="ARBA00022840"/>
    </source>
</evidence>